<dbReference type="AlphaFoldDB" id="A0A182DZ77"/>
<evidence type="ECO:0000313" key="2">
    <source>
        <dbReference type="Proteomes" id="UP000271087"/>
    </source>
</evidence>
<dbReference type="WBParaSite" id="nOo.2.0.1.t00986-RA">
    <property type="protein sequence ID" value="nOo.2.0.1.t00986-RA"/>
    <property type="gene ID" value="nOo.2.0.1.g00986"/>
</dbReference>
<name>A0A182DZ77_ONCOC</name>
<evidence type="ECO:0000313" key="3">
    <source>
        <dbReference type="WBParaSite" id="nOo.2.0.1.t00986-RA"/>
    </source>
</evidence>
<evidence type="ECO:0000313" key="1">
    <source>
        <dbReference type="EMBL" id="VDK63245.1"/>
    </source>
</evidence>
<reference evidence="1 2" key="2">
    <citation type="submission" date="2018-08" db="EMBL/GenBank/DDBJ databases">
        <authorList>
            <person name="Laetsch R D."/>
            <person name="Stevens L."/>
            <person name="Kumar S."/>
            <person name="Blaxter L. M."/>
        </authorList>
    </citation>
    <scope>NUCLEOTIDE SEQUENCE [LARGE SCALE GENOMIC DNA]</scope>
</reference>
<sequence length="111" mass="12067">MAAIVQLIPHMAVVLHLMNNEKAATAGARRKDLRSQADGRTGGRITLPTVEEGNPLASLRTVYHSLVSIRFYYFIPDAVQICDHASSRTAAGMNVGDRTEQFSNALIAEIS</sequence>
<gene>
    <name evidence="1" type="ORF">NOO_LOCUS986</name>
</gene>
<proteinExistence type="predicted"/>
<keyword evidence="2" id="KW-1185">Reference proteome</keyword>
<protein>
    <submittedName>
        <fullName evidence="3">Secreted protein</fullName>
    </submittedName>
</protein>
<reference evidence="3" key="1">
    <citation type="submission" date="2016-06" db="UniProtKB">
        <authorList>
            <consortium name="WormBaseParasite"/>
        </authorList>
    </citation>
    <scope>IDENTIFICATION</scope>
</reference>
<dbReference type="EMBL" id="UYRW01000112">
    <property type="protein sequence ID" value="VDK63245.1"/>
    <property type="molecule type" value="Genomic_DNA"/>
</dbReference>
<accession>A0A182DZ77</accession>
<dbReference type="Proteomes" id="UP000271087">
    <property type="component" value="Unassembled WGS sequence"/>
</dbReference>
<organism evidence="3">
    <name type="scientific">Onchocerca ochengi</name>
    <name type="common">Filarial nematode worm</name>
    <dbReference type="NCBI Taxonomy" id="42157"/>
    <lineage>
        <taxon>Eukaryota</taxon>
        <taxon>Metazoa</taxon>
        <taxon>Ecdysozoa</taxon>
        <taxon>Nematoda</taxon>
        <taxon>Chromadorea</taxon>
        <taxon>Rhabditida</taxon>
        <taxon>Spirurina</taxon>
        <taxon>Spiruromorpha</taxon>
        <taxon>Filarioidea</taxon>
        <taxon>Onchocercidae</taxon>
        <taxon>Onchocerca</taxon>
    </lineage>
</organism>